<keyword evidence="2" id="KW-1185">Reference proteome</keyword>
<gene>
    <name evidence="1" type="ORF">N0F65_012966</name>
</gene>
<name>A0AAV2Z3T7_9STRA</name>
<dbReference type="Proteomes" id="UP001146120">
    <property type="component" value="Unassembled WGS sequence"/>
</dbReference>
<reference evidence="1" key="1">
    <citation type="submission" date="2022-11" db="EMBL/GenBank/DDBJ databases">
        <authorList>
            <person name="Morgan W.R."/>
            <person name="Tartar A."/>
        </authorList>
    </citation>
    <scope>NUCLEOTIDE SEQUENCE</scope>
    <source>
        <strain evidence="1">ARSEF 373</strain>
    </source>
</reference>
<comment type="caution">
    <text evidence="1">The sequence shown here is derived from an EMBL/GenBank/DDBJ whole genome shotgun (WGS) entry which is preliminary data.</text>
</comment>
<sequence>MLVEAANNCLPDVATHAVCTAAFNTRVGFTTVHCTKRTCP</sequence>
<dbReference type="AlphaFoldDB" id="A0AAV2Z3T7"/>
<proteinExistence type="predicted"/>
<reference evidence="1" key="2">
    <citation type="journal article" date="2023" name="Microbiol Resour">
        <title>Decontamination and Annotation of the Draft Genome Sequence of the Oomycete Lagenidium giganteum ARSEF 373.</title>
        <authorList>
            <person name="Morgan W.R."/>
            <person name="Tartar A."/>
        </authorList>
    </citation>
    <scope>NUCLEOTIDE SEQUENCE</scope>
    <source>
        <strain evidence="1">ARSEF 373</strain>
    </source>
</reference>
<evidence type="ECO:0000313" key="2">
    <source>
        <dbReference type="Proteomes" id="UP001146120"/>
    </source>
</evidence>
<accession>A0AAV2Z3T7</accession>
<protein>
    <submittedName>
        <fullName evidence="1">Uncharacterized protein</fullName>
    </submittedName>
</protein>
<organism evidence="1 2">
    <name type="scientific">Lagenidium giganteum</name>
    <dbReference type="NCBI Taxonomy" id="4803"/>
    <lineage>
        <taxon>Eukaryota</taxon>
        <taxon>Sar</taxon>
        <taxon>Stramenopiles</taxon>
        <taxon>Oomycota</taxon>
        <taxon>Peronosporomycetes</taxon>
        <taxon>Pythiales</taxon>
        <taxon>Pythiaceae</taxon>
    </lineage>
</organism>
<dbReference type="EMBL" id="DAKRPA010000064">
    <property type="protein sequence ID" value="DBA00435.1"/>
    <property type="molecule type" value="Genomic_DNA"/>
</dbReference>
<evidence type="ECO:0000313" key="1">
    <source>
        <dbReference type="EMBL" id="DBA00435.1"/>
    </source>
</evidence>